<keyword evidence="1 2" id="KW-0597">Phosphoprotein</keyword>
<gene>
    <name evidence="4" type="ORF">C3Y98_07285</name>
</gene>
<dbReference type="InterPro" id="IPR050595">
    <property type="entry name" value="Bact_response_regulator"/>
</dbReference>
<dbReference type="CDD" id="cd00156">
    <property type="entry name" value="REC"/>
    <property type="match status" value="1"/>
</dbReference>
<sequence length="200" mass="22395">MSIKKSALKTLDLMTTSDVAKALGVTVRSVQLWVEQGALEGWKTPGGHRRITRASFEKFNANIGSTENKATTRLNVVVVEDSLAMQKLYRMTIESWQLPIDVKFVSNGCEGIIYVSQHMPDLLITDLKMPEMDGFAMLKSLRDVDDFSKMAIVVVTGMQAQEIEEKGGLPKGVRLYGKSPVPFWEMRELMQGLIDRKLEA</sequence>
<dbReference type="InterPro" id="IPR009061">
    <property type="entry name" value="DNA-bd_dom_put_sf"/>
</dbReference>
<reference evidence="4 5" key="1">
    <citation type="submission" date="2018-02" db="EMBL/GenBank/DDBJ databases">
        <title>A novel lanthanide dependent methylotroph, Methylotenera sp. La3113.</title>
        <authorList>
            <person name="Lv H."/>
            <person name="Tani A."/>
        </authorList>
    </citation>
    <scope>NUCLEOTIDE SEQUENCE [LARGE SCALE GENOMIC DNA]</scope>
    <source>
        <strain evidence="4 5">La3113</strain>
    </source>
</reference>
<dbReference type="EMBL" id="PQVH01000008">
    <property type="protein sequence ID" value="TFW71874.1"/>
    <property type="molecule type" value="Genomic_DNA"/>
</dbReference>
<accession>A0A4Y9VSD3</accession>
<dbReference type="InterPro" id="IPR041657">
    <property type="entry name" value="HTH_17"/>
</dbReference>
<dbReference type="Gene3D" id="1.10.1660.10">
    <property type="match status" value="1"/>
</dbReference>
<dbReference type="GO" id="GO:0000160">
    <property type="term" value="P:phosphorelay signal transduction system"/>
    <property type="evidence" value="ECO:0007669"/>
    <property type="project" value="InterPro"/>
</dbReference>
<dbReference type="RefSeq" id="WP_135277657.1">
    <property type="nucleotide sequence ID" value="NZ_PQVH01000008.1"/>
</dbReference>
<evidence type="ECO:0000313" key="4">
    <source>
        <dbReference type="EMBL" id="TFW71874.1"/>
    </source>
</evidence>
<dbReference type="NCBIfam" id="TIGR01764">
    <property type="entry name" value="excise"/>
    <property type="match status" value="1"/>
</dbReference>
<dbReference type="InterPro" id="IPR001789">
    <property type="entry name" value="Sig_transdc_resp-reg_receiver"/>
</dbReference>
<dbReference type="SUPFAM" id="SSF46955">
    <property type="entry name" value="Putative DNA-binding domain"/>
    <property type="match status" value="1"/>
</dbReference>
<dbReference type="PROSITE" id="PS50110">
    <property type="entry name" value="RESPONSE_REGULATORY"/>
    <property type="match status" value="1"/>
</dbReference>
<dbReference type="CDD" id="cd04762">
    <property type="entry name" value="HTH_MerR-trunc"/>
    <property type="match status" value="1"/>
</dbReference>
<dbReference type="Pfam" id="PF00072">
    <property type="entry name" value="Response_reg"/>
    <property type="match status" value="1"/>
</dbReference>
<name>A0A4Y9VSD3_9PROT</name>
<organism evidence="4 5">
    <name type="scientific">Methylotenera oryzisoli</name>
    <dbReference type="NCBI Taxonomy" id="2080758"/>
    <lineage>
        <taxon>Bacteria</taxon>
        <taxon>Pseudomonadati</taxon>
        <taxon>Pseudomonadota</taxon>
        <taxon>Betaproteobacteria</taxon>
        <taxon>Nitrosomonadales</taxon>
        <taxon>Methylophilaceae</taxon>
        <taxon>Methylotenera</taxon>
    </lineage>
</organism>
<evidence type="ECO:0000313" key="5">
    <source>
        <dbReference type="Proteomes" id="UP000297706"/>
    </source>
</evidence>
<dbReference type="SUPFAM" id="SSF52172">
    <property type="entry name" value="CheY-like"/>
    <property type="match status" value="1"/>
</dbReference>
<evidence type="ECO:0000256" key="2">
    <source>
        <dbReference type="PROSITE-ProRule" id="PRU00169"/>
    </source>
</evidence>
<dbReference type="Pfam" id="PF12728">
    <property type="entry name" value="HTH_17"/>
    <property type="match status" value="1"/>
</dbReference>
<dbReference type="Gene3D" id="3.40.50.2300">
    <property type="match status" value="1"/>
</dbReference>
<dbReference type="PANTHER" id="PTHR44591:SF3">
    <property type="entry name" value="RESPONSE REGULATORY DOMAIN-CONTAINING PROTEIN"/>
    <property type="match status" value="1"/>
</dbReference>
<dbReference type="PANTHER" id="PTHR44591">
    <property type="entry name" value="STRESS RESPONSE REGULATOR PROTEIN 1"/>
    <property type="match status" value="1"/>
</dbReference>
<comment type="caution">
    <text evidence="4">The sequence shown here is derived from an EMBL/GenBank/DDBJ whole genome shotgun (WGS) entry which is preliminary data.</text>
</comment>
<dbReference type="GO" id="GO:0003677">
    <property type="term" value="F:DNA binding"/>
    <property type="evidence" value="ECO:0007669"/>
    <property type="project" value="InterPro"/>
</dbReference>
<dbReference type="Proteomes" id="UP000297706">
    <property type="component" value="Unassembled WGS sequence"/>
</dbReference>
<dbReference type="OrthoDB" id="5416564at2"/>
<dbReference type="InterPro" id="IPR010093">
    <property type="entry name" value="SinI_DNA-bd"/>
</dbReference>
<dbReference type="AlphaFoldDB" id="A0A4Y9VSD3"/>
<feature type="modified residue" description="4-aspartylphosphate" evidence="2">
    <location>
        <position position="126"/>
    </location>
</feature>
<dbReference type="SMART" id="SM00448">
    <property type="entry name" value="REC"/>
    <property type="match status" value="1"/>
</dbReference>
<proteinExistence type="predicted"/>
<keyword evidence="5" id="KW-1185">Reference proteome</keyword>
<feature type="domain" description="Response regulatory" evidence="3">
    <location>
        <begin position="75"/>
        <end position="194"/>
    </location>
</feature>
<dbReference type="InterPro" id="IPR011006">
    <property type="entry name" value="CheY-like_superfamily"/>
</dbReference>
<evidence type="ECO:0000256" key="1">
    <source>
        <dbReference type="ARBA" id="ARBA00022553"/>
    </source>
</evidence>
<protein>
    <submittedName>
        <fullName evidence="4">Response regulator receiver protein</fullName>
    </submittedName>
</protein>
<evidence type="ECO:0000259" key="3">
    <source>
        <dbReference type="PROSITE" id="PS50110"/>
    </source>
</evidence>